<dbReference type="KEGG" id="bbif:117205362"/>
<organism evidence="2 3">
    <name type="scientific">Bombus bifarius</name>
    <dbReference type="NCBI Taxonomy" id="103933"/>
    <lineage>
        <taxon>Eukaryota</taxon>
        <taxon>Metazoa</taxon>
        <taxon>Ecdysozoa</taxon>
        <taxon>Arthropoda</taxon>
        <taxon>Hexapoda</taxon>
        <taxon>Insecta</taxon>
        <taxon>Pterygota</taxon>
        <taxon>Neoptera</taxon>
        <taxon>Endopterygota</taxon>
        <taxon>Hymenoptera</taxon>
        <taxon>Apocrita</taxon>
        <taxon>Aculeata</taxon>
        <taxon>Apoidea</taxon>
        <taxon>Anthophila</taxon>
        <taxon>Apidae</taxon>
        <taxon>Bombus</taxon>
        <taxon>Pyrobombus</taxon>
    </lineage>
</organism>
<keyword evidence="1" id="KW-0472">Membrane</keyword>
<dbReference type="AlphaFoldDB" id="A0A6P8MD56"/>
<accession>A0A6P8MD56</accession>
<gene>
    <name evidence="3" type="primary">LOC117205362</name>
</gene>
<keyword evidence="1" id="KW-1133">Transmembrane helix</keyword>
<dbReference type="Proteomes" id="UP000515164">
    <property type="component" value="Unplaced"/>
</dbReference>
<sequence>MLDTFERRDSNKCLCGILVGCITIVLFFTGATCCDSASKFQGITELLQAKRTKFIEVVRCWFQRMIESFDAKLIKFVKLVQCSKAYRSNSDSECYNLRYFLK</sequence>
<name>A0A6P8MD56_9HYME</name>
<keyword evidence="2" id="KW-1185">Reference proteome</keyword>
<feature type="transmembrane region" description="Helical" evidence="1">
    <location>
        <begin position="12"/>
        <end position="31"/>
    </location>
</feature>
<reference evidence="3" key="1">
    <citation type="submission" date="2025-08" db="UniProtKB">
        <authorList>
            <consortium name="RefSeq"/>
        </authorList>
    </citation>
    <scope>IDENTIFICATION</scope>
    <source>
        <tissue evidence="3">Muscle</tissue>
    </source>
</reference>
<proteinExistence type="predicted"/>
<dbReference type="RefSeq" id="XP_033299582.1">
    <property type="nucleotide sequence ID" value="XM_033443691.1"/>
</dbReference>
<keyword evidence="1" id="KW-0812">Transmembrane</keyword>
<evidence type="ECO:0000256" key="1">
    <source>
        <dbReference type="SAM" id="Phobius"/>
    </source>
</evidence>
<evidence type="ECO:0000313" key="2">
    <source>
        <dbReference type="Proteomes" id="UP000515164"/>
    </source>
</evidence>
<evidence type="ECO:0000313" key="3">
    <source>
        <dbReference type="RefSeq" id="XP_033299582.1"/>
    </source>
</evidence>
<protein>
    <submittedName>
        <fullName evidence="3">Uncharacterized protein LOC117205362</fullName>
    </submittedName>
</protein>
<dbReference type="GeneID" id="117205362"/>